<accession>A0A8H4XCJ4</accession>
<protein>
    <submittedName>
        <fullName evidence="1">Uncharacterized protein</fullName>
    </submittedName>
</protein>
<organism evidence="1 2">
    <name type="scientific">Fusarium sarcochroum</name>
    <dbReference type="NCBI Taxonomy" id="1208366"/>
    <lineage>
        <taxon>Eukaryota</taxon>
        <taxon>Fungi</taxon>
        <taxon>Dikarya</taxon>
        <taxon>Ascomycota</taxon>
        <taxon>Pezizomycotina</taxon>
        <taxon>Sordariomycetes</taxon>
        <taxon>Hypocreomycetidae</taxon>
        <taxon>Hypocreales</taxon>
        <taxon>Nectriaceae</taxon>
        <taxon>Fusarium</taxon>
        <taxon>Fusarium lateritium species complex</taxon>
    </lineage>
</organism>
<proteinExistence type="predicted"/>
<dbReference type="OrthoDB" id="5324651at2759"/>
<reference evidence="1" key="1">
    <citation type="journal article" date="2020" name="BMC Genomics">
        <title>Correction to: Identification and distribution of gene clusters required for synthesis of sphingolipid metabolism inhibitors in diverse species of the filamentous fungus Fusarium.</title>
        <authorList>
            <person name="Kim H.S."/>
            <person name="Lohmar J.M."/>
            <person name="Busman M."/>
            <person name="Brown D.W."/>
            <person name="Naumann T.A."/>
            <person name="Divon H.H."/>
            <person name="Lysoe E."/>
            <person name="Uhlig S."/>
            <person name="Proctor R.H."/>
        </authorList>
    </citation>
    <scope>NUCLEOTIDE SEQUENCE</scope>
    <source>
        <strain evidence="1">NRRL 20472</strain>
    </source>
</reference>
<gene>
    <name evidence="1" type="ORF">FSARC_3529</name>
</gene>
<comment type="caution">
    <text evidence="1">The sequence shown here is derived from an EMBL/GenBank/DDBJ whole genome shotgun (WGS) entry which is preliminary data.</text>
</comment>
<dbReference type="EMBL" id="JABEXW010000170">
    <property type="protein sequence ID" value="KAF4969199.1"/>
    <property type="molecule type" value="Genomic_DNA"/>
</dbReference>
<evidence type="ECO:0000313" key="1">
    <source>
        <dbReference type="EMBL" id="KAF4969199.1"/>
    </source>
</evidence>
<dbReference type="Proteomes" id="UP000622797">
    <property type="component" value="Unassembled WGS sequence"/>
</dbReference>
<reference evidence="1" key="2">
    <citation type="submission" date="2020-05" db="EMBL/GenBank/DDBJ databases">
        <authorList>
            <person name="Kim H.-S."/>
            <person name="Proctor R.H."/>
            <person name="Brown D.W."/>
        </authorList>
    </citation>
    <scope>NUCLEOTIDE SEQUENCE</scope>
    <source>
        <strain evidence="1">NRRL 20472</strain>
    </source>
</reference>
<evidence type="ECO:0000313" key="2">
    <source>
        <dbReference type="Proteomes" id="UP000622797"/>
    </source>
</evidence>
<sequence length="115" mass="12847">MLANSKATDVDGIKKFVADAALLVDNLGVVPYKDIINSIRSGVDKLIDDVSRDERLVREQREEDLAHIAEERAKLYECEESVKAKTCKKLDKCQSSAGLGVQRLLDEAEKESRIK</sequence>
<dbReference type="AlphaFoldDB" id="A0A8H4XCJ4"/>
<keyword evidence="2" id="KW-1185">Reference proteome</keyword>
<name>A0A8H4XCJ4_9HYPO</name>